<dbReference type="NCBIfam" id="TIGR01445">
    <property type="entry name" value="intein_Nterm"/>
    <property type="match status" value="1"/>
</dbReference>
<dbReference type="PROSITE" id="PS50818">
    <property type="entry name" value="INTEIN_C_TER"/>
    <property type="match status" value="1"/>
</dbReference>
<keyword evidence="2" id="KW-0651">Protein splicing</keyword>
<evidence type="ECO:0000259" key="3">
    <source>
        <dbReference type="PROSITE" id="PS50819"/>
    </source>
</evidence>
<feature type="domain" description="DOD-type homing endonuclease" evidence="3">
    <location>
        <begin position="125"/>
        <end position="267"/>
    </location>
</feature>
<dbReference type="SMART" id="SM00306">
    <property type="entry name" value="HintN"/>
    <property type="match status" value="1"/>
</dbReference>
<protein>
    <submittedName>
        <fullName evidence="4">Ribonucleotide-diphosphate reductase subunit alpha</fullName>
    </submittedName>
</protein>
<gene>
    <name evidence="4" type="ORF">S1361_25150</name>
</gene>
<evidence type="ECO:0000313" key="5">
    <source>
        <dbReference type="Proteomes" id="UP000663908"/>
    </source>
</evidence>
<accession>A0ABX7TXQ4</accession>
<reference evidence="4 5" key="1">
    <citation type="submission" date="2021-03" db="EMBL/GenBank/DDBJ databases">
        <title>Complete genome sequence of Streptomyces cyanogenus S136, producer of anticancer angucycline landomycin A.</title>
        <authorList>
            <person name="Hrab P."/>
            <person name="Ruckert C."/>
            <person name="Busche T."/>
            <person name="Ostash I."/>
            <person name="Kalinowski J."/>
            <person name="Fedorenko V."/>
            <person name="Yushchuk O."/>
            <person name="Ostash B."/>
        </authorList>
    </citation>
    <scope>NUCLEOTIDE SEQUENCE [LARGE SCALE GENOMIC DNA]</scope>
    <source>
        <strain evidence="4 5">S136</strain>
    </source>
</reference>
<dbReference type="Proteomes" id="UP000663908">
    <property type="component" value="Chromosome"/>
</dbReference>
<proteinExistence type="predicted"/>
<evidence type="ECO:0000256" key="1">
    <source>
        <dbReference type="ARBA" id="ARBA00022813"/>
    </source>
</evidence>
<dbReference type="InterPro" id="IPR027434">
    <property type="entry name" value="Homing_endonucl"/>
</dbReference>
<dbReference type="InterPro" id="IPR030934">
    <property type="entry name" value="Intein_C"/>
</dbReference>
<dbReference type="CDD" id="cd00081">
    <property type="entry name" value="Hint"/>
    <property type="match status" value="1"/>
</dbReference>
<dbReference type="InterPro" id="IPR004860">
    <property type="entry name" value="LAGLIDADG_dom"/>
</dbReference>
<dbReference type="InterPro" id="IPR004042">
    <property type="entry name" value="Intein_endonuc_central"/>
</dbReference>
<evidence type="ECO:0000313" key="4">
    <source>
        <dbReference type="EMBL" id="QTE00644.1"/>
    </source>
</evidence>
<name>A0ABX7TXQ4_STRCY</name>
<sequence>MTATNPCVVDSTWVLTGDGARRVKDLVGIPFTAVLDGKPYGTLSNGFVRTGTEDVVKLRTSEGHEVRLTAGHKVLTYIPKTSRYAKDAREEWVAAGDLGPGTLVRLSDNLGASWAGRGTEGQGYVLGNLVGDGTFHTYGGYGAVAFWDTDPGFESVRDYLYEQVVKLGARSDFKGWHRVSQSDQYRLKTTGIRDLAATFGIAQGRKTVTPEVERASSGFYRGFLRGLFDADGHIEGASTAGGVSIRLTSIDLPALQAVQRMLARLGVRSAIRNLKDEQVHDWGERGGEYLSQRSYRLIIAGANASRHMQVVGFLNSAKTRKWEALTSHMRRGFYKKPYTASVECVEPDGREDVYDVTVADVHAFDGNGIVLHTC</sequence>
<dbReference type="EMBL" id="CP071839">
    <property type="protein sequence ID" value="QTE00644.1"/>
    <property type="molecule type" value="Genomic_DNA"/>
</dbReference>
<dbReference type="NCBIfam" id="TIGR01443">
    <property type="entry name" value="intein_Cterm"/>
    <property type="match status" value="1"/>
</dbReference>
<dbReference type="PROSITE" id="PS50819">
    <property type="entry name" value="INTEIN_ENDONUCLEASE"/>
    <property type="match status" value="1"/>
</dbReference>
<dbReference type="SUPFAM" id="SSF55608">
    <property type="entry name" value="Homing endonucleases"/>
    <property type="match status" value="1"/>
</dbReference>
<dbReference type="PRINTS" id="PR00379">
    <property type="entry name" value="INTEIN"/>
</dbReference>
<dbReference type="Gene3D" id="3.10.28.10">
    <property type="entry name" value="Homing endonucleases"/>
    <property type="match status" value="1"/>
</dbReference>
<evidence type="ECO:0000256" key="2">
    <source>
        <dbReference type="ARBA" id="ARBA00023000"/>
    </source>
</evidence>
<dbReference type="InterPro" id="IPR036844">
    <property type="entry name" value="Hint_dom_sf"/>
</dbReference>
<dbReference type="SUPFAM" id="SSF51294">
    <property type="entry name" value="Hedgehog/intein (Hint) domain"/>
    <property type="match status" value="1"/>
</dbReference>
<dbReference type="InterPro" id="IPR003587">
    <property type="entry name" value="Hint_dom_N"/>
</dbReference>
<dbReference type="InterPro" id="IPR006142">
    <property type="entry name" value="INTEIN"/>
</dbReference>
<dbReference type="Gene3D" id="2.170.16.10">
    <property type="entry name" value="Hedgehog/Intein (Hint) domain"/>
    <property type="match status" value="2"/>
</dbReference>
<keyword evidence="5" id="KW-1185">Reference proteome</keyword>
<keyword evidence="1" id="KW-0068">Autocatalytic cleavage</keyword>
<dbReference type="Pfam" id="PF14528">
    <property type="entry name" value="LAGLIDADG_3"/>
    <property type="match status" value="1"/>
</dbReference>
<dbReference type="PROSITE" id="PS50817">
    <property type="entry name" value="INTEIN_N_TER"/>
    <property type="match status" value="1"/>
</dbReference>
<organism evidence="4 5">
    <name type="scientific">Streptomyces cyanogenus</name>
    <dbReference type="NCBI Taxonomy" id="80860"/>
    <lineage>
        <taxon>Bacteria</taxon>
        <taxon>Bacillati</taxon>
        <taxon>Actinomycetota</taxon>
        <taxon>Actinomycetes</taxon>
        <taxon>Kitasatosporales</taxon>
        <taxon>Streptomycetaceae</taxon>
        <taxon>Streptomyces</taxon>
    </lineage>
</organism>
<dbReference type="InterPro" id="IPR006141">
    <property type="entry name" value="Intein_N"/>
</dbReference>